<keyword evidence="1 7" id="KW-1003">Cell membrane</keyword>
<reference evidence="9" key="1">
    <citation type="submission" date="2014-05" db="EMBL/GenBank/DDBJ databases">
        <authorList>
            <person name="Urmite Genomes"/>
        </authorList>
    </citation>
    <scope>NUCLEOTIDE SEQUENCE</scope>
    <source>
        <strain evidence="9">DSM 44074</strain>
    </source>
</reference>
<dbReference type="Proteomes" id="UP000028864">
    <property type="component" value="Unassembled WGS sequence"/>
</dbReference>
<dbReference type="GO" id="GO:0071555">
    <property type="term" value="P:cell wall organization"/>
    <property type="evidence" value="ECO:0007669"/>
    <property type="project" value="UniProtKB-KW"/>
</dbReference>
<dbReference type="HAMAP" id="MF_02065">
    <property type="entry name" value="MltG"/>
    <property type="match status" value="1"/>
</dbReference>
<dbReference type="Pfam" id="PF02618">
    <property type="entry name" value="YceG"/>
    <property type="match status" value="1"/>
</dbReference>
<evidence type="ECO:0000256" key="4">
    <source>
        <dbReference type="ARBA" id="ARBA00023136"/>
    </source>
</evidence>
<evidence type="ECO:0000256" key="3">
    <source>
        <dbReference type="ARBA" id="ARBA00022989"/>
    </source>
</evidence>
<evidence type="ECO:0000256" key="8">
    <source>
        <dbReference type="SAM" id="MobiDB-lite"/>
    </source>
</evidence>
<dbReference type="GO" id="GO:0005886">
    <property type="term" value="C:plasma membrane"/>
    <property type="evidence" value="ECO:0007669"/>
    <property type="project" value="UniProtKB-SubCell"/>
</dbReference>
<sequence>MSDQWDSQWSTDRHEPIAVGPPRRRMNRAERARARRMARRRRTYTILAVATLVVVVVGAVFVGSRMWHNMFGSGGDFAGEGVDDVVIEVHSGDTTTAIGQTLQQSNVVSSSKTFVEAAATNPAIAAIQPGFYKVRTEIPAANAVERLADPANRVGQLVIPEGRQLDDVADVKTDAVTEGILTLISQASCVDLNGTRECVSAEDLKRAAGSADPATLAVPPWANPGLEAMGDDHRRLEGLIAAGSWNVDPSGTPESILAGLIRSSTATYEANGLLDAATTANITPYQVLVVASLVQRESKPQDFSKVARVIYNRLAENRKLEFDSTVNYSLDRTEVATTDADRARITPWNTYASLGLPKTPICSPGAPAVVAAENPAIGDWLYFVTIDLQGTTNFTRDYDEHLANIEIARRNGVLDSAR</sequence>
<feature type="transmembrane region" description="Helical" evidence="7">
    <location>
        <begin position="43"/>
        <end position="63"/>
    </location>
</feature>
<keyword evidence="4 7" id="KW-0472">Membrane</keyword>
<comment type="catalytic activity">
    <reaction evidence="7">
        <text>a peptidoglycan chain = a peptidoglycan chain with N-acetyl-1,6-anhydromuramyl-[peptide] at the reducing end + a peptidoglycan chain with N-acetylglucosamine at the non-reducing end.</text>
        <dbReference type="EC" id="4.2.2.29"/>
    </reaction>
</comment>
<dbReference type="InterPro" id="IPR003770">
    <property type="entry name" value="MLTG-like"/>
</dbReference>
<evidence type="ECO:0000256" key="2">
    <source>
        <dbReference type="ARBA" id="ARBA00022692"/>
    </source>
</evidence>
<keyword evidence="2 7" id="KW-0812">Transmembrane</keyword>
<evidence type="ECO:0000256" key="5">
    <source>
        <dbReference type="ARBA" id="ARBA00023239"/>
    </source>
</evidence>
<dbReference type="AlphaFoldDB" id="A0AAV2WIK3"/>
<gene>
    <name evidence="7" type="primary">mltG</name>
    <name evidence="9" type="ORF">BN1047_01940</name>
</gene>
<accession>A0AAV2WIK3</accession>
<reference evidence="9" key="2">
    <citation type="submission" date="2015-09" db="EMBL/GenBank/DDBJ databases">
        <title>Draft genome sequence of Mycobacterium neoaurum DSM 44074.</title>
        <authorList>
            <person name="Croce O."/>
            <person name="Robert C."/>
            <person name="Raoult D."/>
            <person name="Drancourt M."/>
        </authorList>
    </citation>
    <scope>NUCLEOTIDE SEQUENCE</scope>
    <source>
        <strain evidence="9">DSM 44074</strain>
    </source>
</reference>
<dbReference type="GO" id="GO:0008932">
    <property type="term" value="F:lytic endotransglycosylase activity"/>
    <property type="evidence" value="ECO:0007669"/>
    <property type="project" value="UniProtKB-UniRule"/>
</dbReference>
<keyword evidence="3 7" id="KW-1133">Transmembrane helix</keyword>
<feature type="compositionally biased region" description="Polar residues" evidence="8">
    <location>
        <begin position="1"/>
        <end position="10"/>
    </location>
</feature>
<dbReference type="EC" id="4.2.2.29" evidence="7"/>
<dbReference type="GO" id="GO:0009252">
    <property type="term" value="P:peptidoglycan biosynthetic process"/>
    <property type="evidence" value="ECO:0007669"/>
    <property type="project" value="UniProtKB-UniRule"/>
</dbReference>
<evidence type="ECO:0000256" key="7">
    <source>
        <dbReference type="HAMAP-Rule" id="MF_02065"/>
    </source>
</evidence>
<keyword evidence="6 7" id="KW-0961">Cell wall biogenesis/degradation</keyword>
<evidence type="ECO:0000256" key="6">
    <source>
        <dbReference type="ARBA" id="ARBA00023316"/>
    </source>
</evidence>
<name>A0AAV2WIK3_MYCNE</name>
<keyword evidence="5 7" id="KW-0456">Lyase</keyword>
<feature type="region of interest" description="Disordered" evidence="8">
    <location>
        <begin position="1"/>
        <end position="30"/>
    </location>
</feature>
<dbReference type="EMBL" id="LK021338">
    <property type="protein sequence ID" value="CDQ44064.1"/>
    <property type="molecule type" value="Genomic_DNA"/>
</dbReference>
<comment type="function">
    <text evidence="7">Functions as a peptidoglycan terminase that cleaves nascent peptidoglycan strands endolytically to terminate their elongation.</text>
</comment>
<dbReference type="PANTHER" id="PTHR30518">
    <property type="entry name" value="ENDOLYTIC MUREIN TRANSGLYCOSYLASE"/>
    <property type="match status" value="1"/>
</dbReference>
<dbReference type="Gene3D" id="3.30.1490.480">
    <property type="entry name" value="Endolytic murein transglycosylase"/>
    <property type="match status" value="1"/>
</dbReference>
<feature type="site" description="Important for catalytic activity" evidence="7">
    <location>
        <position position="297"/>
    </location>
</feature>
<dbReference type="RefSeq" id="WP_030135237.1">
    <property type="nucleotide sequence ID" value="NZ_JAKNRE010000003.1"/>
</dbReference>
<comment type="similarity">
    <text evidence="7">Belongs to the transglycosylase MltG family.</text>
</comment>
<comment type="subcellular location">
    <subcellularLocation>
        <location evidence="7">Cell membrane</location>
        <topology evidence="7">Single-pass membrane protein</topology>
    </subcellularLocation>
</comment>
<evidence type="ECO:0000256" key="1">
    <source>
        <dbReference type="ARBA" id="ARBA00022475"/>
    </source>
</evidence>
<protein>
    <recommendedName>
        <fullName evidence="7">Endolytic murein transglycosylase</fullName>
        <ecNumber evidence="7">4.2.2.29</ecNumber>
    </recommendedName>
    <alternativeName>
        <fullName evidence="7">Peptidoglycan lytic transglycosylase</fullName>
    </alternativeName>
    <alternativeName>
        <fullName evidence="7">Peptidoglycan polymerization terminase</fullName>
    </alternativeName>
</protein>
<organism evidence="9 10">
    <name type="scientific">Mycolicibacterium neoaurum</name>
    <name type="common">Mycobacterium neoaurum</name>
    <dbReference type="NCBI Taxonomy" id="1795"/>
    <lineage>
        <taxon>Bacteria</taxon>
        <taxon>Bacillati</taxon>
        <taxon>Actinomycetota</taxon>
        <taxon>Actinomycetes</taxon>
        <taxon>Mycobacteriales</taxon>
        <taxon>Mycobacteriaceae</taxon>
        <taxon>Mycolicibacterium</taxon>
    </lineage>
</organism>
<dbReference type="PANTHER" id="PTHR30518:SF2">
    <property type="entry name" value="ENDOLYTIC MUREIN TRANSGLYCOSYLASE"/>
    <property type="match status" value="1"/>
</dbReference>
<evidence type="ECO:0000313" key="9">
    <source>
        <dbReference type="EMBL" id="CDQ44064.1"/>
    </source>
</evidence>
<evidence type="ECO:0000313" key="10">
    <source>
        <dbReference type="Proteomes" id="UP000028864"/>
    </source>
</evidence>
<proteinExistence type="inferred from homology"/>